<evidence type="ECO:0000313" key="5">
    <source>
        <dbReference type="EMBL" id="CAA6829332.1"/>
    </source>
</evidence>
<dbReference type="AlphaFoldDB" id="A0A6S6UK49"/>
<gene>
    <name evidence="5" type="ORF">HELGO_WM24207</name>
</gene>
<accession>A0A6S6UK49</accession>
<keyword evidence="1" id="KW-0802">TPR repeat</keyword>
<dbReference type="InterPro" id="IPR019734">
    <property type="entry name" value="TPR_rpt"/>
</dbReference>
<feature type="transmembrane region" description="Helical" evidence="3">
    <location>
        <begin position="1052"/>
        <end position="1069"/>
    </location>
</feature>
<name>A0A6S6UK49_9BACT</name>
<organism evidence="5">
    <name type="scientific">uncultured Aureispira sp</name>
    <dbReference type="NCBI Taxonomy" id="1331704"/>
    <lineage>
        <taxon>Bacteria</taxon>
        <taxon>Pseudomonadati</taxon>
        <taxon>Bacteroidota</taxon>
        <taxon>Saprospiria</taxon>
        <taxon>Saprospirales</taxon>
        <taxon>Saprospiraceae</taxon>
        <taxon>Aureispira</taxon>
        <taxon>environmental samples</taxon>
    </lineage>
</organism>
<proteinExistence type="predicted"/>
<sequence length="1074" mass="123679">MNMFTFLSFPVVFKWHLIITRNKVIKMTPLLFLLFAPFVFFAQEAKTDTAKASILIAKGRAFYKKKNYAQASYYYEQALILDERHKNYDRFFQVKNHITIIKRELREYDVATQLANEIIKESRALLGVNNKQEAVAYNTLAIIKSVKNEYDEAIRIHKKVLSIYQKNNEEQRLCATYNNLAIAYCLKNDFETGLRYFKQNEICITKFGKKGDFASLYNNSAALHWAIGNKEEALEYMLKAVAITAINNPDDWKETARQYTNCSVICQELQQPNRALDYLGKAERLLEDKEDKLRLAQTYNAKAMIYEKKGYVEIALLNYEKERKLREEEGTELLLLALCYVNLMGNYGKLNHKEKFEEYSAAAIEIYKQVEGDNKRGLARCYESMAIAYTTWDMVEERGVYFEKALTIYHNIYGGKHPDVARLYTTQGAFWVQKRAYEKAEMFLKKALAANLLNNQPDLKTLIDNKAYLDINELQRTLGTLQLLYNDWYRSTKTEAYLEQSYKYSLLAQQILFTQREALAQNEDKKTLLAKAHNIVANMILTAQEYYSLNSEQKYIETALQAAEKSKSIILLESLKGSAEEKFGGLPEHIQKEETNLKKEIAALEKQIIDAKEAQENTLQNELKNQLFDQKRALEKLYERIKSEFPKYVEMKQGGTNFDLEAFKQNVLDDETALLEYFISDSSCYLFVITKKESQFLKLPITSKKIGHKVAQFRTALSDYEYILKDKKRAYQQYTKTAHWFYKELFAAAIPYLKGIEHLILVPDGTLGHLPFDVFLVEKPSEKLAYSQLHYLLQDYSIRYSYSAALLLENKKGQAKRPLKKDLNLYAFAASYDALRDTNLYQRTLLQQEIRKQLSPLPAVVSELNQLEKLFKEGHYYYGAAATEHNFKAHAAEMDVLHLAMHGILNKNHPFASSLAFTENRDSLDDNFLYAYEISQLNLNASLVVLSACETGYGRFDQGEGVLSLARSFMYAGVPSLVVSLWQVNDASTALIMQGFYTYLKAGLPKDVALGKAKLDYLKGTIGIAAHPAYWAPFIQLGTAAPLQEKLKSRSWWWLGGLVLLAGISFFILKRRTV</sequence>
<feature type="coiled-coil region" evidence="2">
    <location>
        <begin position="594"/>
        <end position="644"/>
    </location>
</feature>
<protein>
    <recommendedName>
        <fullName evidence="4">CHAT domain-containing protein</fullName>
    </recommendedName>
</protein>
<reference evidence="5" key="1">
    <citation type="submission" date="2020-01" db="EMBL/GenBank/DDBJ databases">
        <authorList>
            <person name="Meier V. D."/>
            <person name="Meier V D."/>
        </authorList>
    </citation>
    <scope>NUCLEOTIDE SEQUENCE</scope>
    <source>
        <strain evidence="5">HLG_WM_MAG_10</strain>
    </source>
</reference>
<evidence type="ECO:0000256" key="3">
    <source>
        <dbReference type="SAM" id="Phobius"/>
    </source>
</evidence>
<dbReference type="PANTHER" id="PTHR10098">
    <property type="entry name" value="RAPSYN-RELATED"/>
    <property type="match status" value="1"/>
</dbReference>
<keyword evidence="3" id="KW-1133">Transmembrane helix</keyword>
<dbReference type="InterPro" id="IPR011990">
    <property type="entry name" value="TPR-like_helical_dom_sf"/>
</dbReference>
<feature type="repeat" description="TPR" evidence="1">
    <location>
        <begin position="52"/>
        <end position="85"/>
    </location>
</feature>
<dbReference type="InterPro" id="IPR024983">
    <property type="entry name" value="CHAT_dom"/>
</dbReference>
<keyword evidence="2" id="KW-0175">Coiled coil</keyword>
<evidence type="ECO:0000259" key="4">
    <source>
        <dbReference type="Pfam" id="PF12770"/>
    </source>
</evidence>
<evidence type="ECO:0000256" key="2">
    <source>
        <dbReference type="SAM" id="Coils"/>
    </source>
</evidence>
<keyword evidence="3" id="KW-0812">Transmembrane</keyword>
<dbReference type="Pfam" id="PF13424">
    <property type="entry name" value="TPR_12"/>
    <property type="match status" value="1"/>
</dbReference>
<evidence type="ECO:0000256" key="1">
    <source>
        <dbReference type="PROSITE-ProRule" id="PRU00339"/>
    </source>
</evidence>
<dbReference type="SMART" id="SM00028">
    <property type="entry name" value="TPR"/>
    <property type="match status" value="7"/>
</dbReference>
<dbReference type="EMBL" id="CACVAQ010000481">
    <property type="protein sequence ID" value="CAA6829332.1"/>
    <property type="molecule type" value="Genomic_DNA"/>
</dbReference>
<keyword evidence="3" id="KW-0472">Membrane</keyword>
<dbReference type="SUPFAM" id="SSF48452">
    <property type="entry name" value="TPR-like"/>
    <property type="match status" value="3"/>
</dbReference>
<dbReference type="Gene3D" id="1.25.40.10">
    <property type="entry name" value="Tetratricopeptide repeat domain"/>
    <property type="match status" value="3"/>
</dbReference>
<dbReference type="PANTHER" id="PTHR10098:SF108">
    <property type="entry name" value="TETRATRICOPEPTIDE REPEAT PROTEIN 28"/>
    <property type="match status" value="1"/>
</dbReference>
<feature type="domain" description="CHAT" evidence="4">
    <location>
        <begin position="736"/>
        <end position="1038"/>
    </location>
</feature>
<dbReference type="Pfam" id="PF12770">
    <property type="entry name" value="CHAT"/>
    <property type="match status" value="1"/>
</dbReference>
<dbReference type="Pfam" id="PF13374">
    <property type="entry name" value="TPR_10"/>
    <property type="match status" value="1"/>
</dbReference>
<dbReference type="PROSITE" id="PS50005">
    <property type="entry name" value="TPR"/>
    <property type="match status" value="1"/>
</dbReference>